<keyword evidence="2" id="KW-1185">Reference proteome</keyword>
<accession>A0A285CV54</accession>
<name>A0A285CV54_9BACI</name>
<evidence type="ECO:0000313" key="1">
    <source>
        <dbReference type="EMBL" id="SNX70918.1"/>
    </source>
</evidence>
<gene>
    <name evidence="1" type="ORF">SAMN05877753_104432</name>
</gene>
<organism evidence="1 2">
    <name type="scientific">Bacillus oleivorans</name>
    <dbReference type="NCBI Taxonomy" id="1448271"/>
    <lineage>
        <taxon>Bacteria</taxon>
        <taxon>Bacillati</taxon>
        <taxon>Bacillota</taxon>
        <taxon>Bacilli</taxon>
        <taxon>Bacillales</taxon>
        <taxon>Bacillaceae</taxon>
        <taxon>Bacillus</taxon>
    </lineage>
</organism>
<reference evidence="1 2" key="1">
    <citation type="submission" date="2017-08" db="EMBL/GenBank/DDBJ databases">
        <authorList>
            <person name="de Groot N.N."/>
        </authorList>
    </citation>
    <scope>NUCLEOTIDE SEQUENCE [LARGE SCALE GENOMIC DNA]</scope>
    <source>
        <strain evidence="1 2">JC228</strain>
    </source>
</reference>
<evidence type="ECO:0000313" key="2">
    <source>
        <dbReference type="Proteomes" id="UP000219546"/>
    </source>
</evidence>
<dbReference type="Proteomes" id="UP000219546">
    <property type="component" value="Unassembled WGS sequence"/>
</dbReference>
<protein>
    <submittedName>
        <fullName evidence="1">Uncharacterized protein</fullName>
    </submittedName>
</protein>
<proteinExistence type="predicted"/>
<dbReference type="EMBL" id="OAOP01000004">
    <property type="protein sequence ID" value="SNX70918.1"/>
    <property type="molecule type" value="Genomic_DNA"/>
</dbReference>
<sequence length="39" mass="4521">MHRHVEFEPIMTEFKNVIKKEAELKPAGIDVDSIKGRVK</sequence>
<dbReference type="AlphaFoldDB" id="A0A285CV54"/>